<feature type="region of interest" description="Disordered" evidence="1">
    <location>
        <begin position="103"/>
        <end position="130"/>
    </location>
</feature>
<feature type="compositionally biased region" description="Polar residues" evidence="1">
    <location>
        <begin position="1"/>
        <end position="21"/>
    </location>
</feature>
<feature type="compositionally biased region" description="Basic and acidic residues" evidence="1">
    <location>
        <begin position="32"/>
        <end position="46"/>
    </location>
</feature>
<proteinExistence type="predicted"/>
<dbReference type="AlphaFoldDB" id="A0AAU9SCV2"/>
<feature type="compositionally biased region" description="Gly residues" evidence="1">
    <location>
        <begin position="120"/>
        <end position="130"/>
    </location>
</feature>
<sequence>MLPTSNPKQSLDASLKISRQCQIGVGTGKKPSPRETQEGSRIRSPKEEILNIKSSNFDARRLRTELVTVMMNARPQMIQCWTKMGMKSTRTYCLVIPSLARNRTESRRTEHNSPMEEGYSAGGAVKGTKG</sequence>
<organism evidence="2 3">
    <name type="scientific">Thlaspi arvense</name>
    <name type="common">Field penny-cress</name>
    <dbReference type="NCBI Taxonomy" id="13288"/>
    <lineage>
        <taxon>Eukaryota</taxon>
        <taxon>Viridiplantae</taxon>
        <taxon>Streptophyta</taxon>
        <taxon>Embryophyta</taxon>
        <taxon>Tracheophyta</taxon>
        <taxon>Spermatophyta</taxon>
        <taxon>Magnoliopsida</taxon>
        <taxon>eudicotyledons</taxon>
        <taxon>Gunneridae</taxon>
        <taxon>Pentapetalae</taxon>
        <taxon>rosids</taxon>
        <taxon>malvids</taxon>
        <taxon>Brassicales</taxon>
        <taxon>Brassicaceae</taxon>
        <taxon>Thlaspideae</taxon>
        <taxon>Thlaspi</taxon>
    </lineage>
</organism>
<protein>
    <submittedName>
        <fullName evidence="2">Uncharacterized protein</fullName>
    </submittedName>
</protein>
<feature type="compositionally biased region" description="Basic and acidic residues" evidence="1">
    <location>
        <begin position="103"/>
        <end position="114"/>
    </location>
</feature>
<evidence type="ECO:0000256" key="1">
    <source>
        <dbReference type="SAM" id="MobiDB-lite"/>
    </source>
</evidence>
<reference evidence="2 3" key="1">
    <citation type="submission" date="2022-03" db="EMBL/GenBank/DDBJ databases">
        <authorList>
            <person name="Nunn A."/>
            <person name="Chopra R."/>
            <person name="Nunn A."/>
            <person name="Contreras Garrido A."/>
        </authorList>
    </citation>
    <scope>NUCLEOTIDE SEQUENCE [LARGE SCALE GENOMIC DNA]</scope>
</reference>
<accession>A0AAU9SCV2</accession>
<keyword evidence="3" id="KW-1185">Reference proteome</keyword>
<dbReference type="EMBL" id="OU466861">
    <property type="protein sequence ID" value="CAH2065334.1"/>
    <property type="molecule type" value="Genomic_DNA"/>
</dbReference>
<feature type="region of interest" description="Disordered" evidence="1">
    <location>
        <begin position="1"/>
        <end position="46"/>
    </location>
</feature>
<gene>
    <name evidence="2" type="ORF">TAV2_LOCUS16810</name>
</gene>
<evidence type="ECO:0000313" key="2">
    <source>
        <dbReference type="EMBL" id="CAH2065334.1"/>
    </source>
</evidence>
<name>A0AAU9SCV2_THLAR</name>
<evidence type="ECO:0000313" key="3">
    <source>
        <dbReference type="Proteomes" id="UP000836841"/>
    </source>
</evidence>
<dbReference type="Proteomes" id="UP000836841">
    <property type="component" value="Chromosome 5"/>
</dbReference>